<organism evidence="3 4">
    <name type="scientific">Atopobium minutum</name>
    <dbReference type="NCBI Taxonomy" id="1381"/>
    <lineage>
        <taxon>Bacteria</taxon>
        <taxon>Bacillati</taxon>
        <taxon>Actinomycetota</taxon>
        <taxon>Coriobacteriia</taxon>
        <taxon>Coriobacteriales</taxon>
        <taxon>Atopobiaceae</taxon>
        <taxon>Atopobium</taxon>
    </lineage>
</organism>
<dbReference type="Proteomes" id="UP000183687">
    <property type="component" value="Unassembled WGS sequence"/>
</dbReference>
<gene>
    <name evidence="3" type="ORF">SAMN04489746_1103</name>
</gene>
<dbReference type="EMBL" id="FNSH01000001">
    <property type="protein sequence ID" value="SEB80991.1"/>
    <property type="molecule type" value="Genomic_DNA"/>
</dbReference>
<comment type="caution">
    <text evidence="3">The sequence shown here is derived from an EMBL/GenBank/DDBJ whole genome shotgun (WGS) entry which is preliminary data.</text>
</comment>
<keyword evidence="2" id="KW-0472">Membrane</keyword>
<feature type="region of interest" description="Disordered" evidence="1">
    <location>
        <begin position="185"/>
        <end position="242"/>
    </location>
</feature>
<keyword evidence="2" id="KW-1133">Transmembrane helix</keyword>
<evidence type="ECO:0000313" key="3">
    <source>
        <dbReference type="EMBL" id="SEB80991.1"/>
    </source>
</evidence>
<dbReference type="RefSeq" id="WP_057001899.1">
    <property type="nucleotide sequence ID" value="NZ_FNSH01000001.1"/>
</dbReference>
<feature type="transmembrane region" description="Helical" evidence="2">
    <location>
        <begin position="29"/>
        <end position="47"/>
    </location>
</feature>
<accession>A0AB38A744</accession>
<evidence type="ECO:0000313" key="4">
    <source>
        <dbReference type="Proteomes" id="UP000183687"/>
    </source>
</evidence>
<keyword evidence="2" id="KW-0812">Transmembrane</keyword>
<dbReference type="AlphaFoldDB" id="A0AB38A744"/>
<reference evidence="3 4" key="1">
    <citation type="submission" date="2016-10" db="EMBL/GenBank/DDBJ databases">
        <authorList>
            <person name="Varghese N."/>
            <person name="Submissions S."/>
        </authorList>
    </citation>
    <scope>NUCLEOTIDE SEQUENCE [LARGE SCALE GENOMIC DNA]</scope>
    <source>
        <strain evidence="3 4">DSM 20586</strain>
    </source>
</reference>
<name>A0AB38A744_9ACTN</name>
<evidence type="ECO:0000256" key="1">
    <source>
        <dbReference type="SAM" id="MobiDB-lite"/>
    </source>
</evidence>
<feature type="compositionally biased region" description="Basic and acidic residues" evidence="1">
    <location>
        <begin position="198"/>
        <end position="217"/>
    </location>
</feature>
<evidence type="ECO:0000256" key="2">
    <source>
        <dbReference type="SAM" id="Phobius"/>
    </source>
</evidence>
<protein>
    <submittedName>
        <fullName evidence="3">Uncharacterized protein</fullName>
    </submittedName>
</protein>
<sequence>MNVPVKRNASIGAYRKQYEQQRKQKIKKIAVAGFAFVALLLLVVSFFNSVTIVVPQSLSGAMLPLSLKYGITHLSMVHMRVVPDSELTSSTIADVMKREGASLCIWPNSINDGLGTTDKLGDLKEVAAKNYDRLMVMPYSTAVNPADDSKTASTDGQGVIKGELSLNYGNSDGAEATAAAIKEAGGIPSNEELQNDTAKSKEEDQEQAAKKAEDAKKAAAKAGDSSGHAPEFWGGCKYSFSR</sequence>
<proteinExistence type="predicted"/>